<name>A0A7Y3R699_9FLAO</name>
<feature type="domain" description="Secretion system C-terminal sorting" evidence="3">
    <location>
        <begin position="596"/>
        <end position="668"/>
    </location>
</feature>
<dbReference type="NCBIfam" id="NF038128">
    <property type="entry name" value="choice_anch_J"/>
    <property type="match status" value="1"/>
</dbReference>
<feature type="signal peptide" evidence="2">
    <location>
        <begin position="1"/>
        <end position="19"/>
    </location>
</feature>
<reference evidence="5 6" key="1">
    <citation type="submission" date="2020-05" db="EMBL/GenBank/DDBJ databases">
        <title>Draft genome of Flavobacterium sp. IMCC34852.</title>
        <authorList>
            <person name="Song J."/>
            <person name="Cho J.-C."/>
        </authorList>
    </citation>
    <scope>NUCLEOTIDE SEQUENCE [LARGE SCALE GENOMIC DNA]</scope>
    <source>
        <strain evidence="5 6">IMCC34852</strain>
    </source>
</reference>
<evidence type="ECO:0000313" key="6">
    <source>
        <dbReference type="Proteomes" id="UP000536509"/>
    </source>
</evidence>
<keyword evidence="6" id="KW-1185">Reference proteome</keyword>
<organism evidence="5 6">
    <name type="scientific">Flavobacterium rivulicola</name>
    <dbReference type="NCBI Taxonomy" id="2732161"/>
    <lineage>
        <taxon>Bacteria</taxon>
        <taxon>Pseudomonadati</taxon>
        <taxon>Bacteroidota</taxon>
        <taxon>Flavobacteriia</taxon>
        <taxon>Flavobacteriales</taxon>
        <taxon>Flavobacteriaceae</taxon>
        <taxon>Flavobacterium</taxon>
    </lineage>
</organism>
<dbReference type="InterPro" id="IPR026444">
    <property type="entry name" value="Secre_tail"/>
</dbReference>
<evidence type="ECO:0000259" key="3">
    <source>
        <dbReference type="Pfam" id="PF18962"/>
    </source>
</evidence>
<dbReference type="Proteomes" id="UP000536509">
    <property type="component" value="Unassembled WGS sequence"/>
</dbReference>
<evidence type="ECO:0000259" key="4">
    <source>
        <dbReference type="Pfam" id="PF24595"/>
    </source>
</evidence>
<dbReference type="EMBL" id="JABEVX010000001">
    <property type="protein sequence ID" value="NNT70709.1"/>
    <property type="molecule type" value="Genomic_DNA"/>
</dbReference>
<protein>
    <submittedName>
        <fullName evidence="5">T9SS type A sorting domain-containing protein</fullName>
    </submittedName>
</protein>
<dbReference type="Pfam" id="PF18962">
    <property type="entry name" value="Por_Secre_tail"/>
    <property type="match status" value="1"/>
</dbReference>
<sequence length="669" mass="74469">MKKLLLLLSLMLSINSVSAQFYEGFENTNGPDPLPSTNWTLDSGNWAVFDNGVGQVYHWEINNSVSVPPTPPFVYAGANSAYINRENIGQGNVSEDYLATPAITVPGNGVLAFYNRSYTSGDQGTLYQIKIAPASAQQNDPNAYTLWIQFTEDELNTSFNIYEQKFVDLSAYAGTSIYIAFVRKYTQTSGSLDGDRWLIDEVTVQENSNCLINNSCSNIIVLSAFIDSNNNGIRNTGELPFNQGNFVYQVNDSGTNLNANSNYGDFYIYNPILTDSYDFSYEVNSNYSPYFSSNTTYTDFTGNNNISFLYFPIILTNPYIDTEVRFITEIPPRPGFNYRVRIYYQNTGTTVISNGTLTYVKDPNLTISSISQLGTVATPTGFTYDFTNLGAYHAGFIDVYYLIPTIPTVSIGQLVNHQVSIQVSGDILISNNSDLLTQVIVASWDPNDITESHGERIVFADFGANDYLNYTIRFENTGTAPAEFIRVINQLDNQLDESTFELIGSSHNVDALRNGTQLVFNFNQINLPPSSINIDDGHGYVQYRIKPKPGYAIGDIIPNTASIYFDFNPAIVTNTFNTEFVENLGTDTFEADSVRLYPNPAQEHVTITNTNGTITAVNIFEVSGKRIYSLAENLTAEMNINTSAFAKGLYLIEITTQDNHKFNKKLIIK</sequence>
<evidence type="ECO:0000313" key="5">
    <source>
        <dbReference type="EMBL" id="NNT70709.1"/>
    </source>
</evidence>
<proteinExistence type="predicted"/>
<dbReference type="InterPro" id="IPR055353">
    <property type="entry name" value="DUF7619"/>
</dbReference>
<feature type="domain" description="DUF7619" evidence="4">
    <location>
        <begin position="445"/>
        <end position="579"/>
    </location>
</feature>
<evidence type="ECO:0000256" key="2">
    <source>
        <dbReference type="SAM" id="SignalP"/>
    </source>
</evidence>
<comment type="caution">
    <text evidence="5">The sequence shown here is derived from an EMBL/GenBank/DDBJ whole genome shotgun (WGS) entry which is preliminary data.</text>
</comment>
<evidence type="ECO:0000256" key="1">
    <source>
        <dbReference type="ARBA" id="ARBA00022729"/>
    </source>
</evidence>
<dbReference type="RefSeq" id="WP_171220926.1">
    <property type="nucleotide sequence ID" value="NZ_CP121446.1"/>
</dbReference>
<gene>
    <name evidence="5" type="ORF">HKT18_00630</name>
</gene>
<accession>A0A7Y3R699</accession>
<dbReference type="Gene3D" id="2.60.120.200">
    <property type="match status" value="1"/>
</dbReference>
<dbReference type="Pfam" id="PF24595">
    <property type="entry name" value="DUF7619"/>
    <property type="match status" value="1"/>
</dbReference>
<feature type="chain" id="PRO_5031467825" evidence="2">
    <location>
        <begin position="20"/>
        <end position="669"/>
    </location>
</feature>
<keyword evidence="1 2" id="KW-0732">Signal</keyword>
<dbReference type="NCBIfam" id="TIGR04183">
    <property type="entry name" value="Por_Secre_tail"/>
    <property type="match status" value="1"/>
</dbReference>
<dbReference type="AlphaFoldDB" id="A0A7Y3R699"/>